<evidence type="ECO:0000313" key="8">
    <source>
        <dbReference type="Proteomes" id="UP000239709"/>
    </source>
</evidence>
<dbReference type="InterPro" id="IPR012997">
    <property type="entry name" value="RplA"/>
</dbReference>
<dbReference type="PANTHER" id="PTHR34183:SF1">
    <property type="entry name" value="ENDOLYTIC PEPTIDOGLYCAN TRANSGLYCOSYLASE RLPA"/>
    <property type="match status" value="1"/>
</dbReference>
<feature type="chain" id="PRO_5015792236" description="Endolytic peptidoglycan transglycosylase RlpA" evidence="3">
    <location>
        <begin position="19"/>
        <end position="202"/>
    </location>
</feature>
<dbReference type="PANTHER" id="PTHR34183">
    <property type="entry name" value="ENDOLYTIC PEPTIDOGLYCAN TRANSGLYCOSYLASE RLPA"/>
    <property type="match status" value="1"/>
</dbReference>
<organism evidence="7 8">
    <name type="scientific">Ottowia oryzae</name>
    <dbReference type="NCBI Taxonomy" id="2109914"/>
    <lineage>
        <taxon>Bacteria</taxon>
        <taxon>Pseudomonadati</taxon>
        <taxon>Pseudomonadota</taxon>
        <taxon>Betaproteobacteria</taxon>
        <taxon>Burkholderiales</taxon>
        <taxon>Comamonadaceae</taxon>
        <taxon>Ottowia</taxon>
    </lineage>
</organism>
<dbReference type="CDD" id="cd22268">
    <property type="entry name" value="DPBB_RlpA-like"/>
    <property type="match status" value="1"/>
</dbReference>
<dbReference type="EMBL" id="CP027666">
    <property type="protein sequence ID" value="AVO32901.1"/>
    <property type="molecule type" value="Genomic_DNA"/>
</dbReference>
<dbReference type="OrthoDB" id="9779128at2"/>
<keyword evidence="3" id="KW-0732">Signal</keyword>
<dbReference type="SUPFAM" id="SSF50685">
    <property type="entry name" value="Barwin-like endoglucanases"/>
    <property type="match status" value="1"/>
</dbReference>
<keyword evidence="8" id="KW-1185">Reference proteome</keyword>
<evidence type="ECO:0000256" key="5">
    <source>
        <dbReference type="SAM" id="MobiDB-lite"/>
    </source>
</evidence>
<protein>
    <recommendedName>
        <fullName evidence="3">Endolytic peptidoglycan transglycosylase RlpA</fullName>
        <ecNumber evidence="3">4.2.2.-</ecNumber>
    </recommendedName>
</protein>
<gene>
    <name evidence="3" type="primary">rlpA</name>
    <name evidence="7" type="ORF">C6570_00460</name>
</gene>
<dbReference type="Gene3D" id="2.40.40.10">
    <property type="entry name" value="RlpA-like domain"/>
    <property type="match status" value="1"/>
</dbReference>
<sequence length="202" mass="21269" precursor="true">MMWIGVLWLAAGSLSAQTVSLNTSTSLSEPCASAKAVHDMRCSNYTGFKARLGGSDGTPAADASKSDASDTAASADDAAKPRLSLFRSGRDLQRGMASWYGPGFHGRPTANGEKFDMYELTAAHKTLPFGTRVVVHNPRTGKEVVVRINDRGPFAKDRVIDLSKAAANALGFKSRGQDAVVLREVLPPGRGADVLASSSASE</sequence>
<keyword evidence="2 3" id="KW-0961">Cell wall biogenesis/degradation</keyword>
<comment type="similarity">
    <text evidence="3 4">Belongs to the RlpA family.</text>
</comment>
<evidence type="ECO:0000256" key="2">
    <source>
        <dbReference type="ARBA" id="ARBA00023316"/>
    </source>
</evidence>
<dbReference type="KEGG" id="otk:C6570_00460"/>
<feature type="region of interest" description="Disordered" evidence="5">
    <location>
        <begin position="56"/>
        <end position="76"/>
    </location>
</feature>
<comment type="function">
    <text evidence="3">Lytic transglycosylase with a strong preference for naked glycan strands that lack stem peptides.</text>
</comment>
<feature type="signal peptide" evidence="3">
    <location>
        <begin position="1"/>
        <end position="18"/>
    </location>
</feature>
<evidence type="ECO:0000259" key="6">
    <source>
        <dbReference type="Pfam" id="PF03330"/>
    </source>
</evidence>
<dbReference type="Pfam" id="PF03330">
    <property type="entry name" value="DPBB_1"/>
    <property type="match status" value="1"/>
</dbReference>
<accession>A0A2S0MAS0</accession>
<dbReference type="AlphaFoldDB" id="A0A2S0MAS0"/>
<name>A0A2S0MAS0_9BURK</name>
<dbReference type="InterPro" id="IPR009009">
    <property type="entry name" value="RlpA-like_DPBB"/>
</dbReference>
<dbReference type="EC" id="4.2.2.-" evidence="3"/>
<dbReference type="InterPro" id="IPR036908">
    <property type="entry name" value="RlpA-like_sf"/>
</dbReference>
<dbReference type="GO" id="GO:0071555">
    <property type="term" value="P:cell wall organization"/>
    <property type="evidence" value="ECO:0007669"/>
    <property type="project" value="UniProtKB-KW"/>
</dbReference>
<feature type="domain" description="RlpA-like protein double-psi beta-barrel" evidence="6">
    <location>
        <begin position="94"/>
        <end position="177"/>
    </location>
</feature>
<evidence type="ECO:0000256" key="1">
    <source>
        <dbReference type="ARBA" id="ARBA00023239"/>
    </source>
</evidence>
<dbReference type="InterPro" id="IPR034718">
    <property type="entry name" value="RlpA"/>
</dbReference>
<evidence type="ECO:0000256" key="4">
    <source>
        <dbReference type="RuleBase" id="RU003495"/>
    </source>
</evidence>
<dbReference type="GO" id="GO:0008932">
    <property type="term" value="F:lytic endotransglycosylase activity"/>
    <property type="evidence" value="ECO:0007669"/>
    <property type="project" value="UniProtKB-UniRule"/>
</dbReference>
<keyword evidence="1 3" id="KW-0456">Lyase</keyword>
<proteinExistence type="inferred from homology"/>
<dbReference type="HAMAP" id="MF_02071">
    <property type="entry name" value="RlpA"/>
    <property type="match status" value="1"/>
</dbReference>
<dbReference type="NCBIfam" id="TIGR00413">
    <property type="entry name" value="rlpA"/>
    <property type="match status" value="1"/>
</dbReference>
<evidence type="ECO:0000256" key="3">
    <source>
        <dbReference type="HAMAP-Rule" id="MF_02071"/>
    </source>
</evidence>
<evidence type="ECO:0000313" key="7">
    <source>
        <dbReference type="EMBL" id="AVO32901.1"/>
    </source>
</evidence>
<reference evidence="7 8" key="1">
    <citation type="submission" date="2018-03" db="EMBL/GenBank/DDBJ databases">
        <title>Genome sequencing of Ottowia sp.</title>
        <authorList>
            <person name="Kim S.-J."/>
            <person name="Heo J."/>
            <person name="Kwon S.-W."/>
        </authorList>
    </citation>
    <scope>NUCLEOTIDE SEQUENCE [LARGE SCALE GENOMIC DNA]</scope>
    <source>
        <strain evidence="7 8">KADR8-3</strain>
    </source>
</reference>
<dbReference type="Proteomes" id="UP000239709">
    <property type="component" value="Chromosome"/>
</dbReference>
<dbReference type="GO" id="GO:0000270">
    <property type="term" value="P:peptidoglycan metabolic process"/>
    <property type="evidence" value="ECO:0007669"/>
    <property type="project" value="UniProtKB-UniRule"/>
</dbReference>